<dbReference type="GO" id="GO:0008270">
    <property type="term" value="F:zinc ion binding"/>
    <property type="evidence" value="ECO:0007669"/>
    <property type="project" value="UniProtKB-KW"/>
</dbReference>
<keyword evidence="6" id="KW-0805">Transcription regulation</keyword>
<evidence type="ECO:0000256" key="7">
    <source>
        <dbReference type="ARBA" id="ARBA00023125"/>
    </source>
</evidence>
<organism evidence="13 14">
    <name type="scientific">Ceriporiopsis subvermispora (strain B)</name>
    <name type="common">White-rot fungus</name>
    <name type="synonym">Gelatoporia subvermispora</name>
    <dbReference type="NCBI Taxonomy" id="914234"/>
    <lineage>
        <taxon>Eukaryota</taxon>
        <taxon>Fungi</taxon>
        <taxon>Dikarya</taxon>
        <taxon>Basidiomycota</taxon>
        <taxon>Agaricomycotina</taxon>
        <taxon>Agaricomycetes</taxon>
        <taxon>Polyporales</taxon>
        <taxon>Gelatoporiaceae</taxon>
        <taxon>Gelatoporia</taxon>
    </lineage>
</organism>
<evidence type="ECO:0000256" key="4">
    <source>
        <dbReference type="ARBA" id="ARBA00022771"/>
    </source>
</evidence>
<evidence type="ECO:0000256" key="3">
    <source>
        <dbReference type="ARBA" id="ARBA00022737"/>
    </source>
</evidence>
<accession>M2RK74</accession>
<dbReference type="InterPro" id="IPR050329">
    <property type="entry name" value="GLI_C2H2-zinc-finger"/>
</dbReference>
<comment type="subcellular location">
    <subcellularLocation>
        <location evidence="1">Nucleus</location>
    </subcellularLocation>
</comment>
<feature type="domain" description="C2H2-type" evidence="12">
    <location>
        <begin position="560"/>
        <end position="587"/>
    </location>
</feature>
<evidence type="ECO:0000256" key="5">
    <source>
        <dbReference type="ARBA" id="ARBA00022833"/>
    </source>
</evidence>
<dbReference type="FunFam" id="3.30.160.60:FF:000072">
    <property type="entry name" value="zinc finger protein 143 isoform X1"/>
    <property type="match status" value="1"/>
</dbReference>
<dbReference type="Proteomes" id="UP000016930">
    <property type="component" value="Unassembled WGS sequence"/>
</dbReference>
<keyword evidence="2" id="KW-0479">Metal-binding</keyword>
<name>M2RK74_CERS8</name>
<feature type="region of interest" description="Disordered" evidence="11">
    <location>
        <begin position="390"/>
        <end position="427"/>
    </location>
</feature>
<keyword evidence="5" id="KW-0862">Zinc</keyword>
<dbReference type="InterPro" id="IPR036236">
    <property type="entry name" value="Znf_C2H2_sf"/>
</dbReference>
<reference evidence="13 14" key="1">
    <citation type="journal article" date="2012" name="Proc. Natl. Acad. Sci. U.S.A.">
        <title>Comparative genomics of Ceriporiopsis subvermispora and Phanerochaete chrysosporium provide insight into selective ligninolysis.</title>
        <authorList>
            <person name="Fernandez-Fueyo E."/>
            <person name="Ruiz-Duenas F.J."/>
            <person name="Ferreira P."/>
            <person name="Floudas D."/>
            <person name="Hibbett D.S."/>
            <person name="Canessa P."/>
            <person name="Larrondo L.F."/>
            <person name="James T.Y."/>
            <person name="Seelenfreund D."/>
            <person name="Lobos S."/>
            <person name="Polanco R."/>
            <person name="Tello M."/>
            <person name="Honda Y."/>
            <person name="Watanabe T."/>
            <person name="Watanabe T."/>
            <person name="Ryu J.S."/>
            <person name="Kubicek C.P."/>
            <person name="Schmoll M."/>
            <person name="Gaskell J."/>
            <person name="Hammel K.E."/>
            <person name="St John F.J."/>
            <person name="Vanden Wymelenberg A."/>
            <person name="Sabat G."/>
            <person name="Splinter BonDurant S."/>
            <person name="Syed K."/>
            <person name="Yadav J.S."/>
            <person name="Doddapaneni H."/>
            <person name="Subramanian V."/>
            <person name="Lavin J.L."/>
            <person name="Oguiza J.A."/>
            <person name="Perez G."/>
            <person name="Pisabarro A.G."/>
            <person name="Ramirez L."/>
            <person name="Santoyo F."/>
            <person name="Master E."/>
            <person name="Coutinho P.M."/>
            <person name="Henrissat B."/>
            <person name="Lombard V."/>
            <person name="Magnuson J.K."/>
            <person name="Kuees U."/>
            <person name="Hori C."/>
            <person name="Igarashi K."/>
            <person name="Samejima M."/>
            <person name="Held B.W."/>
            <person name="Barry K.W."/>
            <person name="LaButti K.M."/>
            <person name="Lapidus A."/>
            <person name="Lindquist E.A."/>
            <person name="Lucas S.M."/>
            <person name="Riley R."/>
            <person name="Salamov A.A."/>
            <person name="Hoffmeister D."/>
            <person name="Schwenk D."/>
            <person name="Hadar Y."/>
            <person name="Yarden O."/>
            <person name="de Vries R.P."/>
            <person name="Wiebenga A."/>
            <person name="Stenlid J."/>
            <person name="Eastwood D."/>
            <person name="Grigoriev I.V."/>
            <person name="Berka R.M."/>
            <person name="Blanchette R.A."/>
            <person name="Kersten P."/>
            <person name="Martinez A.T."/>
            <person name="Vicuna R."/>
            <person name="Cullen D."/>
        </authorList>
    </citation>
    <scope>NUCLEOTIDE SEQUENCE [LARGE SCALE GENOMIC DNA]</scope>
    <source>
        <strain evidence="13 14">B</strain>
    </source>
</reference>
<keyword evidence="9" id="KW-0539">Nucleus</keyword>
<feature type="domain" description="C2H2-type" evidence="12">
    <location>
        <begin position="502"/>
        <end position="529"/>
    </location>
</feature>
<evidence type="ECO:0000256" key="8">
    <source>
        <dbReference type="ARBA" id="ARBA00023163"/>
    </source>
</evidence>
<keyword evidence="14" id="KW-1185">Reference proteome</keyword>
<evidence type="ECO:0000256" key="9">
    <source>
        <dbReference type="ARBA" id="ARBA00023242"/>
    </source>
</evidence>
<keyword evidence="7" id="KW-0238">DNA-binding</keyword>
<evidence type="ECO:0000313" key="13">
    <source>
        <dbReference type="EMBL" id="EMD39231.1"/>
    </source>
</evidence>
<dbReference type="GO" id="GO:0005634">
    <property type="term" value="C:nucleus"/>
    <property type="evidence" value="ECO:0007669"/>
    <property type="project" value="UniProtKB-SubCell"/>
</dbReference>
<keyword evidence="4 10" id="KW-0863">Zinc-finger</keyword>
<dbReference type="OrthoDB" id="3437960at2759"/>
<feature type="domain" description="C2H2-type" evidence="12">
    <location>
        <begin position="530"/>
        <end position="559"/>
    </location>
</feature>
<dbReference type="SMART" id="SM00355">
    <property type="entry name" value="ZnF_C2H2"/>
    <property type="match status" value="7"/>
</dbReference>
<gene>
    <name evidence="13" type="ORF">CERSUDRAFT_134205</name>
</gene>
<evidence type="ECO:0000256" key="10">
    <source>
        <dbReference type="PROSITE-ProRule" id="PRU00042"/>
    </source>
</evidence>
<dbReference type="PANTHER" id="PTHR19818:SF139">
    <property type="entry name" value="PAIR-RULE PROTEIN ODD-PAIRED"/>
    <property type="match status" value="1"/>
</dbReference>
<dbReference type="FunFam" id="3.30.160.60:FF:000325">
    <property type="entry name" value="ZFP90 zinc finger protein"/>
    <property type="match status" value="1"/>
</dbReference>
<dbReference type="Pfam" id="PF00096">
    <property type="entry name" value="zf-C2H2"/>
    <property type="match status" value="3"/>
</dbReference>
<feature type="region of interest" description="Disordered" evidence="11">
    <location>
        <begin position="294"/>
        <end position="331"/>
    </location>
</feature>
<dbReference type="AlphaFoldDB" id="M2RK74"/>
<feature type="compositionally biased region" description="Low complexity" evidence="11">
    <location>
        <begin position="9"/>
        <end position="24"/>
    </location>
</feature>
<evidence type="ECO:0000313" key="14">
    <source>
        <dbReference type="Proteomes" id="UP000016930"/>
    </source>
</evidence>
<dbReference type="GO" id="GO:0000981">
    <property type="term" value="F:DNA-binding transcription factor activity, RNA polymerase II-specific"/>
    <property type="evidence" value="ECO:0007669"/>
    <property type="project" value="UniProtKB-ARBA"/>
</dbReference>
<dbReference type="Gene3D" id="3.30.160.60">
    <property type="entry name" value="Classic Zinc Finger"/>
    <property type="match status" value="7"/>
</dbReference>
<dbReference type="HOGENOM" id="CLU_029481_0_0_1"/>
<proteinExistence type="predicted"/>
<evidence type="ECO:0000259" key="12">
    <source>
        <dbReference type="PROSITE" id="PS50157"/>
    </source>
</evidence>
<dbReference type="EMBL" id="KB445794">
    <property type="protein sequence ID" value="EMD39231.1"/>
    <property type="molecule type" value="Genomic_DNA"/>
</dbReference>
<dbReference type="GO" id="GO:0000978">
    <property type="term" value="F:RNA polymerase II cis-regulatory region sequence-specific DNA binding"/>
    <property type="evidence" value="ECO:0007669"/>
    <property type="project" value="TreeGrafter"/>
</dbReference>
<feature type="domain" description="C2H2-type" evidence="12">
    <location>
        <begin position="265"/>
        <end position="290"/>
    </location>
</feature>
<protein>
    <recommendedName>
        <fullName evidence="12">C2H2-type domain-containing protein</fullName>
    </recommendedName>
</protein>
<feature type="region of interest" description="Disordered" evidence="11">
    <location>
        <begin position="1"/>
        <end position="24"/>
    </location>
</feature>
<dbReference type="GO" id="GO:0045944">
    <property type="term" value="P:positive regulation of transcription by RNA polymerase II"/>
    <property type="evidence" value="ECO:0007669"/>
    <property type="project" value="UniProtKB-ARBA"/>
</dbReference>
<feature type="domain" description="C2H2-type" evidence="12">
    <location>
        <begin position="588"/>
        <end position="617"/>
    </location>
</feature>
<dbReference type="FunFam" id="3.30.160.60:FF:000032">
    <property type="entry name" value="Krueppel-like factor 4"/>
    <property type="match status" value="1"/>
</dbReference>
<dbReference type="SUPFAM" id="SSF57667">
    <property type="entry name" value="beta-beta-alpha zinc fingers"/>
    <property type="match status" value="5"/>
</dbReference>
<evidence type="ECO:0000256" key="2">
    <source>
        <dbReference type="ARBA" id="ARBA00022723"/>
    </source>
</evidence>
<dbReference type="PANTHER" id="PTHR19818">
    <property type="entry name" value="ZINC FINGER PROTEIN ZIC AND GLI"/>
    <property type="match status" value="1"/>
</dbReference>
<keyword evidence="3" id="KW-0677">Repeat</keyword>
<dbReference type="STRING" id="914234.M2RK74"/>
<dbReference type="PROSITE" id="PS00028">
    <property type="entry name" value="ZINC_FINGER_C2H2_1"/>
    <property type="match status" value="6"/>
</dbReference>
<dbReference type="PROSITE" id="PS50157">
    <property type="entry name" value="ZINC_FINGER_C2H2_2"/>
    <property type="match status" value="5"/>
</dbReference>
<evidence type="ECO:0000256" key="6">
    <source>
        <dbReference type="ARBA" id="ARBA00023015"/>
    </source>
</evidence>
<sequence length="642" mass="68414">MGNPTSTPSTRLSPGASSPSSSPIFCRSRIRPPRVLLPNQHFSDLRTTTDSVAIVMCGPECSEKDSTAMDCSCVNDEAVAAVACGECVRECEVASCSVELTSQCTDQCVVVACNDAHHPVPLFSAVPAEQPCDTTCLNSPDCATFDEFLQCCADAHESLTQSMLGQDNLGMNNSFGPWDFEALLCSCTDSSSTVYSQASSSSNQSPVDSVAPSPQIVASVPFQPQPAISHPVSPIPSLPSSQSHIQHPAYPLGTAINPSAQSGPLRCMWGDCGQTFTSLNELVGHVNLQHLRLPGPGPAAPNPAASLPSPPSTLPSAMPYQQPPLHQQTFSDPTSLSCLWADCQQYPNPQSIPGTSSSTSLDNALGFLATHLLHDHLGVSGRGVAPTGAPPFAGPEFKQVHGAAGQRRTPPRGDEPIAGPPTPVPEHDCSQPSAHVCRWRACTECFMSCDELTAHIAAVHVGGGRAHYDCYWEGCNRHGELGFASKQKISRHLQSHTGHRPFQCTVCGQNFSEAATLAQHMRRHTQEKPYVCDFPGCGKAFAITGALTIHKRTHNGNKPFKCTYCDKAFAESSNLSKHLRTHTGVRPYTCPEPGCNKAFARPDQLQRHMKVHGKKGMEAANPRVSPSGTSAEVIMAIQTAIG</sequence>
<keyword evidence="8" id="KW-0804">Transcription</keyword>
<evidence type="ECO:0000256" key="11">
    <source>
        <dbReference type="SAM" id="MobiDB-lite"/>
    </source>
</evidence>
<dbReference type="InterPro" id="IPR013087">
    <property type="entry name" value="Znf_C2H2_type"/>
</dbReference>
<dbReference type="FunFam" id="3.30.160.60:FF:000125">
    <property type="entry name" value="Putative zinc finger protein 143"/>
    <property type="match status" value="1"/>
</dbReference>
<evidence type="ECO:0000256" key="1">
    <source>
        <dbReference type="ARBA" id="ARBA00004123"/>
    </source>
</evidence>